<keyword evidence="2 5" id="KW-0812">Transmembrane</keyword>
<feature type="domain" description="Fatty acid hydroxylase" evidence="6">
    <location>
        <begin position="104"/>
        <end position="239"/>
    </location>
</feature>
<comment type="subcellular location">
    <subcellularLocation>
        <location evidence="1">Membrane</location>
    </subcellularLocation>
</comment>
<dbReference type="InterPro" id="IPR050307">
    <property type="entry name" value="Sterol_Desaturase_Related"/>
</dbReference>
<dbReference type="GO" id="GO:0016491">
    <property type="term" value="F:oxidoreductase activity"/>
    <property type="evidence" value="ECO:0007669"/>
    <property type="project" value="InterPro"/>
</dbReference>
<dbReference type="GO" id="GO:0005506">
    <property type="term" value="F:iron ion binding"/>
    <property type="evidence" value="ECO:0007669"/>
    <property type="project" value="InterPro"/>
</dbReference>
<dbReference type="Proteomes" id="UP000444318">
    <property type="component" value="Unassembled WGS sequence"/>
</dbReference>
<evidence type="ECO:0000256" key="3">
    <source>
        <dbReference type="ARBA" id="ARBA00022989"/>
    </source>
</evidence>
<keyword evidence="3 5" id="KW-1133">Transmembrane helix</keyword>
<name>A0A843S9E3_9BURK</name>
<feature type="transmembrane region" description="Helical" evidence="5">
    <location>
        <begin position="173"/>
        <end position="193"/>
    </location>
</feature>
<evidence type="ECO:0000256" key="5">
    <source>
        <dbReference type="SAM" id="Phobius"/>
    </source>
</evidence>
<evidence type="ECO:0000259" key="6">
    <source>
        <dbReference type="Pfam" id="PF04116"/>
    </source>
</evidence>
<evidence type="ECO:0000313" key="8">
    <source>
        <dbReference type="Proteomes" id="UP000444318"/>
    </source>
</evidence>
<evidence type="ECO:0000256" key="2">
    <source>
        <dbReference type="ARBA" id="ARBA00022692"/>
    </source>
</evidence>
<protein>
    <submittedName>
        <fullName evidence="7">Sterol desaturase family protein</fullName>
    </submittedName>
</protein>
<dbReference type="InterPro" id="IPR006694">
    <property type="entry name" value="Fatty_acid_hydroxylase"/>
</dbReference>
<comment type="caution">
    <text evidence="7">The sequence shown here is derived from an EMBL/GenBank/DDBJ whole genome shotgun (WGS) entry which is preliminary data.</text>
</comment>
<accession>A0A843S9E3</accession>
<evidence type="ECO:0000256" key="1">
    <source>
        <dbReference type="ARBA" id="ARBA00004370"/>
    </source>
</evidence>
<evidence type="ECO:0000256" key="4">
    <source>
        <dbReference type="ARBA" id="ARBA00023136"/>
    </source>
</evidence>
<dbReference type="GO" id="GO:0008610">
    <property type="term" value="P:lipid biosynthetic process"/>
    <property type="evidence" value="ECO:0007669"/>
    <property type="project" value="InterPro"/>
</dbReference>
<evidence type="ECO:0000313" key="7">
    <source>
        <dbReference type="EMBL" id="MQA18744.1"/>
    </source>
</evidence>
<proteinExistence type="predicted"/>
<sequence length="261" mass="30580">MLERLLRNIWHNILGGAWSYVLVAGIFTLLWLWWHFLPGRRQRLQAKRVGLPQLRREVLTTVVSLTVIGAVLPLAFALGLRRYSPIYTGLDDYSHGWASTAGIVMLMMIVQDTWFYWTHRLMHHRRLFRWTHLTHHRSTNTNPWSTYAISPVEAVVDSSAIIVILLLVPRNYVALFIFSWLNTAYAVYTHLGYEIFPRGMSQHWLGRWINTSTAHNTHHARGRYNYGWYFLFWDRMMGTLSPDYETHYSKAGFLAASAKSR</sequence>
<organism evidence="7 8">
    <name type="scientific">Rugamonas rivuli</name>
    <dbReference type="NCBI Taxonomy" id="2743358"/>
    <lineage>
        <taxon>Bacteria</taxon>
        <taxon>Pseudomonadati</taxon>
        <taxon>Pseudomonadota</taxon>
        <taxon>Betaproteobacteria</taxon>
        <taxon>Burkholderiales</taxon>
        <taxon>Oxalobacteraceae</taxon>
        <taxon>Telluria group</taxon>
        <taxon>Rugamonas</taxon>
    </lineage>
</organism>
<feature type="transmembrane region" description="Helical" evidence="5">
    <location>
        <begin position="58"/>
        <end position="77"/>
    </location>
</feature>
<dbReference type="PANTHER" id="PTHR11863">
    <property type="entry name" value="STEROL DESATURASE"/>
    <property type="match status" value="1"/>
</dbReference>
<dbReference type="AlphaFoldDB" id="A0A843S9E3"/>
<keyword evidence="4 5" id="KW-0472">Membrane</keyword>
<dbReference type="Pfam" id="PF04116">
    <property type="entry name" value="FA_hydroxylase"/>
    <property type="match status" value="1"/>
</dbReference>
<dbReference type="EMBL" id="WHUF01000001">
    <property type="protein sequence ID" value="MQA18744.1"/>
    <property type="molecule type" value="Genomic_DNA"/>
</dbReference>
<feature type="transmembrane region" description="Helical" evidence="5">
    <location>
        <begin position="17"/>
        <end position="37"/>
    </location>
</feature>
<reference evidence="7 8" key="1">
    <citation type="submission" date="2019-10" db="EMBL/GenBank/DDBJ databases">
        <title>Two novel species isolated from a subtropical stream in China.</title>
        <authorList>
            <person name="Lu H."/>
        </authorList>
    </citation>
    <scope>NUCLEOTIDE SEQUENCE [LARGE SCALE GENOMIC DNA]</scope>
    <source>
        <strain evidence="7 8">FT103W</strain>
    </source>
</reference>
<gene>
    <name evidence="7" type="ORF">GEV01_04360</name>
</gene>
<dbReference type="RefSeq" id="WP_152801966.1">
    <property type="nucleotide sequence ID" value="NZ_WHUF01000001.1"/>
</dbReference>
<keyword evidence="8" id="KW-1185">Reference proteome</keyword>
<dbReference type="GO" id="GO:0016020">
    <property type="term" value="C:membrane"/>
    <property type="evidence" value="ECO:0007669"/>
    <property type="project" value="UniProtKB-SubCell"/>
</dbReference>
<feature type="transmembrane region" description="Helical" evidence="5">
    <location>
        <begin position="97"/>
        <end position="117"/>
    </location>
</feature>